<proteinExistence type="predicted"/>
<comment type="caution">
    <text evidence="2">The sequence shown here is derived from an EMBL/GenBank/DDBJ whole genome shotgun (WGS) entry which is preliminary data.</text>
</comment>
<gene>
    <name evidence="2" type="ORF">COW72_01000</name>
</gene>
<dbReference type="PANTHER" id="PTHR44068:SF11">
    <property type="entry name" value="GERANYL DIPHOSPHATE 2-C-METHYLTRANSFERASE"/>
    <property type="match status" value="1"/>
</dbReference>
<sequence>MWLLNCSNLVDPLLKNLRIFVVKFAEVKTENRILDVCCATGDQVFHYAKIGAIATGIDSNPKMIEIAARKQKSQRIDNVCFQVADATDLPFEDSTFDIASISLALHEIEKGERDKVISEMKRVVKKDGSLVFTDFKAPLPSTKVAFLIMAIEYSAGKKHYENFKNYLQEGGLPILLQKNKLKKEKIDYPQDGLLIVIKTKNNF</sequence>
<dbReference type="Gene3D" id="3.40.50.150">
    <property type="entry name" value="Vaccinia Virus protein VP39"/>
    <property type="match status" value="1"/>
</dbReference>
<dbReference type="EMBL" id="PCUC01000052">
    <property type="protein sequence ID" value="PIQ07255.1"/>
    <property type="molecule type" value="Genomic_DNA"/>
</dbReference>
<accession>A0A2H0FKU4</accession>
<evidence type="ECO:0000313" key="2">
    <source>
        <dbReference type="EMBL" id="PIQ07255.1"/>
    </source>
</evidence>
<dbReference type="PANTHER" id="PTHR44068">
    <property type="entry name" value="ZGC:194242"/>
    <property type="match status" value="1"/>
</dbReference>
<dbReference type="InterPro" id="IPR050447">
    <property type="entry name" value="Erg6_SMT_methyltransf"/>
</dbReference>
<dbReference type="SUPFAM" id="SSF53335">
    <property type="entry name" value="S-adenosyl-L-methionine-dependent methyltransferases"/>
    <property type="match status" value="1"/>
</dbReference>
<dbReference type="AlphaFoldDB" id="A0A2H0FKU4"/>
<evidence type="ECO:0000259" key="1">
    <source>
        <dbReference type="Pfam" id="PF13649"/>
    </source>
</evidence>
<dbReference type="Pfam" id="PF13649">
    <property type="entry name" value="Methyltransf_25"/>
    <property type="match status" value="1"/>
</dbReference>
<reference evidence="2 3" key="1">
    <citation type="submission" date="2017-09" db="EMBL/GenBank/DDBJ databases">
        <title>Depth-based differentiation of microbial function through sediment-hosted aquifers and enrichment of novel symbionts in the deep terrestrial subsurface.</title>
        <authorList>
            <person name="Probst A.J."/>
            <person name="Ladd B."/>
            <person name="Jarett J.K."/>
            <person name="Geller-Mcgrath D.E."/>
            <person name="Sieber C.M."/>
            <person name="Emerson J.B."/>
            <person name="Anantharaman K."/>
            <person name="Thomas B.C."/>
            <person name="Malmstrom R."/>
            <person name="Stieglmeier M."/>
            <person name="Klingl A."/>
            <person name="Woyke T."/>
            <person name="Ryan C.M."/>
            <person name="Banfield J.F."/>
        </authorList>
    </citation>
    <scope>NUCLEOTIDE SEQUENCE [LARGE SCALE GENOMIC DNA]</scope>
    <source>
        <strain evidence="2">CG18_big_fil_WC_8_21_14_2_50_37_10</strain>
    </source>
</reference>
<organism evidence="2 3">
    <name type="scientific">Candidatus Nealsonbacteria bacterium CG18_big_fil_WC_8_21_14_2_50_37_10</name>
    <dbReference type="NCBI Taxonomy" id="1974717"/>
    <lineage>
        <taxon>Bacteria</taxon>
        <taxon>Candidatus Nealsoniibacteriota</taxon>
    </lineage>
</organism>
<protein>
    <recommendedName>
        <fullName evidence="1">Methyltransferase domain-containing protein</fullName>
    </recommendedName>
</protein>
<dbReference type="InterPro" id="IPR029063">
    <property type="entry name" value="SAM-dependent_MTases_sf"/>
</dbReference>
<name>A0A2H0FKU4_9BACT</name>
<feature type="domain" description="Methyltransferase" evidence="1">
    <location>
        <begin position="33"/>
        <end position="128"/>
    </location>
</feature>
<dbReference type="InterPro" id="IPR041698">
    <property type="entry name" value="Methyltransf_25"/>
</dbReference>
<dbReference type="CDD" id="cd02440">
    <property type="entry name" value="AdoMet_MTases"/>
    <property type="match status" value="1"/>
</dbReference>
<evidence type="ECO:0000313" key="3">
    <source>
        <dbReference type="Proteomes" id="UP000230778"/>
    </source>
</evidence>
<dbReference type="Proteomes" id="UP000230778">
    <property type="component" value="Unassembled WGS sequence"/>
</dbReference>